<evidence type="ECO:0000256" key="1">
    <source>
        <dbReference type="ARBA" id="ARBA00022612"/>
    </source>
</evidence>
<proteinExistence type="predicted"/>
<evidence type="ECO:0000259" key="2">
    <source>
        <dbReference type="Pfam" id="PF10145"/>
    </source>
</evidence>
<organism evidence="3">
    <name type="scientific">marine sediment metagenome</name>
    <dbReference type="NCBI Taxonomy" id="412755"/>
    <lineage>
        <taxon>unclassified sequences</taxon>
        <taxon>metagenomes</taxon>
        <taxon>ecological metagenomes</taxon>
    </lineage>
</organism>
<accession>A0A0F9RZ93</accession>
<name>A0A0F9RZ93_9ZZZZ</name>
<dbReference type="AlphaFoldDB" id="A0A0F9RZ93"/>
<dbReference type="InterPro" id="IPR010090">
    <property type="entry name" value="Phage_tape_meas"/>
</dbReference>
<reference evidence="3" key="1">
    <citation type="journal article" date="2015" name="Nature">
        <title>Complex archaea that bridge the gap between prokaryotes and eukaryotes.</title>
        <authorList>
            <person name="Spang A."/>
            <person name="Saw J.H."/>
            <person name="Jorgensen S.L."/>
            <person name="Zaremba-Niedzwiedzka K."/>
            <person name="Martijn J."/>
            <person name="Lind A.E."/>
            <person name="van Eijk R."/>
            <person name="Schleper C."/>
            <person name="Guy L."/>
            <person name="Ettema T.J."/>
        </authorList>
    </citation>
    <scope>NUCLEOTIDE SEQUENCE</scope>
</reference>
<dbReference type="PANTHER" id="PTHR37813">
    <property type="entry name" value="FELS-2 PROPHAGE PROTEIN"/>
    <property type="match status" value="1"/>
</dbReference>
<dbReference type="Pfam" id="PF10145">
    <property type="entry name" value="PhageMin_Tail"/>
    <property type="match status" value="1"/>
</dbReference>
<sequence>MAFERIGVGGFLSFNEKAGIASMNRAKAAFVGLRKSAVSAGKGISKIGAGVRAAGIASLGATAGLGVGLAIAAGFEKQMSAVGAITRSNTEDMTRLTDEARRQGIVSVFSATESAEAMEFLGRAGFDTSQVIEGLGGVMAAAAAEGIGLADSADIIARVVKSMGLEIDRASNVADILALTSAKSNTNILALGESFKLGAPAAKQMGISVEETAAVFGKLADAGLRGSIGGTAFTNMLNKIAKPS</sequence>
<dbReference type="PANTHER" id="PTHR37813:SF1">
    <property type="entry name" value="FELS-2 PROPHAGE PROTEIN"/>
    <property type="match status" value="1"/>
</dbReference>
<protein>
    <recommendedName>
        <fullName evidence="2">Phage tail tape measure protein domain-containing protein</fullName>
    </recommendedName>
</protein>
<gene>
    <name evidence="3" type="ORF">LCGC14_0835710</name>
</gene>
<dbReference type="EMBL" id="LAZR01002422">
    <property type="protein sequence ID" value="KKN30256.1"/>
    <property type="molecule type" value="Genomic_DNA"/>
</dbReference>
<feature type="non-terminal residue" evidence="3">
    <location>
        <position position="244"/>
    </location>
</feature>
<comment type="caution">
    <text evidence="3">The sequence shown here is derived from an EMBL/GenBank/DDBJ whole genome shotgun (WGS) entry which is preliminary data.</text>
</comment>
<dbReference type="NCBIfam" id="TIGR01760">
    <property type="entry name" value="tape_meas_TP901"/>
    <property type="match status" value="1"/>
</dbReference>
<keyword evidence="1" id="KW-1188">Viral release from host cell</keyword>
<evidence type="ECO:0000313" key="3">
    <source>
        <dbReference type="EMBL" id="KKN30256.1"/>
    </source>
</evidence>
<feature type="domain" description="Phage tail tape measure protein" evidence="2">
    <location>
        <begin position="98"/>
        <end position="243"/>
    </location>
</feature>